<dbReference type="HAMAP" id="MF_00068">
    <property type="entry name" value="MurQ"/>
    <property type="match status" value="1"/>
</dbReference>
<evidence type="ECO:0000256" key="2">
    <source>
        <dbReference type="ARBA" id="ARBA00023277"/>
    </source>
</evidence>
<dbReference type="Gene3D" id="3.40.50.10490">
    <property type="entry name" value="Glucose-6-phosphate isomerase like protein, domain 1"/>
    <property type="match status" value="1"/>
</dbReference>
<dbReference type="InterPro" id="IPR046348">
    <property type="entry name" value="SIS_dom_sf"/>
</dbReference>
<feature type="active site" description="Proton donor" evidence="3">
    <location>
        <position position="96"/>
    </location>
</feature>
<dbReference type="NCBIfam" id="TIGR00274">
    <property type="entry name" value="N-acetylmuramic acid 6-phosphate etherase"/>
    <property type="match status" value="1"/>
</dbReference>
<dbReference type="CDD" id="cd05007">
    <property type="entry name" value="SIS_Etherase"/>
    <property type="match status" value="1"/>
</dbReference>
<dbReference type="GO" id="GO:0097173">
    <property type="term" value="P:N-acetylmuramic acid catabolic process"/>
    <property type="evidence" value="ECO:0007669"/>
    <property type="project" value="UniProtKB-UniPathway"/>
</dbReference>
<sequence length="315" mass="32455">MTQPQQPSSQQPLSSRPLSPTEQRNPRSAGLDELDTLGVLKVMNGEDQAVLTAVANVLPQLAELVDIAAKRMRRGGTVHYFGAGTSGRLGVLDASELLPTFNLEPGRVVGHIAGGQAALVNAVENAEDSADDGRRVGGELGPDDVAIGIAASGSTPYVRGALEAAGEAGAHTVLISNNPQAPVAEAAAAHIVLDTGPEVVTGSTRLKAGTAQKLTLNGFSTALMIALGRTWRNLMVSVVATNDKLRERTVRILCEAADLSDAEARDLLERCDGELKTALVVSFTSVTPLAAATLLDDADGSVRAAIAASTGPEDA</sequence>
<feature type="domain" description="SIS" evidence="5">
    <location>
        <begin position="68"/>
        <end position="229"/>
    </location>
</feature>
<dbReference type="EMBL" id="FXZE01000023">
    <property type="protein sequence ID" value="SMY01359.1"/>
    <property type="molecule type" value="Genomic_DNA"/>
</dbReference>
<comment type="function">
    <text evidence="3">Specifically catalyzes the cleavage of the D-lactyl ether substituent of MurNAc 6-phosphate, producing GlcNAc 6-phosphate and D-lactate.</text>
</comment>
<dbReference type="GO" id="GO:0097367">
    <property type="term" value="F:carbohydrate derivative binding"/>
    <property type="evidence" value="ECO:0007669"/>
    <property type="project" value="InterPro"/>
</dbReference>
<organism evidence="6 7">
    <name type="scientific">Brevibacterium antiquum</name>
    <dbReference type="NCBI Taxonomy" id="234835"/>
    <lineage>
        <taxon>Bacteria</taxon>
        <taxon>Bacillati</taxon>
        <taxon>Actinomycetota</taxon>
        <taxon>Actinomycetes</taxon>
        <taxon>Micrococcales</taxon>
        <taxon>Brevibacteriaceae</taxon>
        <taxon>Brevibacterium</taxon>
    </lineage>
</organism>
<proteinExistence type="inferred from homology"/>
<name>A0A2H1KP02_9MICO</name>
<dbReference type="Gene3D" id="1.10.8.1080">
    <property type="match status" value="1"/>
</dbReference>
<dbReference type="SUPFAM" id="SSF53697">
    <property type="entry name" value="SIS domain"/>
    <property type="match status" value="1"/>
</dbReference>
<dbReference type="PROSITE" id="PS01272">
    <property type="entry name" value="GCKR"/>
    <property type="match status" value="1"/>
</dbReference>
<dbReference type="UniPathway" id="UPA00342"/>
<dbReference type="GO" id="GO:0046348">
    <property type="term" value="P:amino sugar catabolic process"/>
    <property type="evidence" value="ECO:0007669"/>
    <property type="project" value="InterPro"/>
</dbReference>
<evidence type="ECO:0000313" key="7">
    <source>
        <dbReference type="Proteomes" id="UP000234342"/>
    </source>
</evidence>
<comment type="catalytic activity">
    <reaction evidence="3">
        <text>N-acetyl-D-muramate 6-phosphate + H2O = N-acetyl-D-glucosamine 6-phosphate + (R)-lactate</text>
        <dbReference type="Rhea" id="RHEA:26410"/>
        <dbReference type="ChEBI" id="CHEBI:15377"/>
        <dbReference type="ChEBI" id="CHEBI:16004"/>
        <dbReference type="ChEBI" id="CHEBI:57513"/>
        <dbReference type="ChEBI" id="CHEBI:58722"/>
        <dbReference type="EC" id="4.2.1.126"/>
    </reaction>
</comment>
<accession>A0A2H1KP02</accession>
<dbReference type="InterPro" id="IPR040190">
    <property type="entry name" value="MURQ/GCKR"/>
</dbReference>
<gene>
    <name evidence="3" type="primary">murQ</name>
    <name evidence="6" type="ORF">BANT10_03272</name>
</gene>
<dbReference type="Pfam" id="PF22645">
    <property type="entry name" value="GKRP_SIS_N"/>
    <property type="match status" value="1"/>
</dbReference>
<dbReference type="NCBIfam" id="NF003915">
    <property type="entry name" value="PRK05441.1"/>
    <property type="match status" value="1"/>
</dbReference>
<comment type="pathway">
    <text evidence="3">Amino-sugar metabolism; N-acetylmuramate degradation.</text>
</comment>
<keyword evidence="1 3" id="KW-0456">Lyase</keyword>
<keyword evidence="7" id="KW-1185">Reference proteome</keyword>
<dbReference type="GO" id="GO:0016803">
    <property type="term" value="F:ether hydrolase activity"/>
    <property type="evidence" value="ECO:0007669"/>
    <property type="project" value="TreeGrafter"/>
</dbReference>
<comment type="subunit">
    <text evidence="3">Homodimer.</text>
</comment>
<dbReference type="NCBIfam" id="NF009222">
    <property type="entry name" value="PRK12570.1"/>
    <property type="match status" value="1"/>
</dbReference>
<dbReference type="AlphaFoldDB" id="A0A2H1KP02"/>
<comment type="similarity">
    <text evidence="3">Belongs to the GCKR-like family. MurNAc-6-P etherase subfamily.</text>
</comment>
<keyword evidence="2 3" id="KW-0119">Carbohydrate metabolism</keyword>
<feature type="active site" evidence="3">
    <location>
        <position position="127"/>
    </location>
</feature>
<evidence type="ECO:0000259" key="5">
    <source>
        <dbReference type="PROSITE" id="PS51464"/>
    </source>
</evidence>
<evidence type="ECO:0000256" key="4">
    <source>
        <dbReference type="SAM" id="MobiDB-lite"/>
    </source>
</evidence>
<dbReference type="PROSITE" id="PS51464">
    <property type="entry name" value="SIS"/>
    <property type="match status" value="1"/>
</dbReference>
<feature type="compositionally biased region" description="Low complexity" evidence="4">
    <location>
        <begin position="1"/>
        <end position="20"/>
    </location>
</feature>
<evidence type="ECO:0000256" key="3">
    <source>
        <dbReference type="HAMAP-Rule" id="MF_00068"/>
    </source>
</evidence>
<reference evidence="7" key="1">
    <citation type="submission" date="2017-03" db="EMBL/GenBank/DDBJ databases">
        <authorList>
            <person name="Monnet C."/>
        </authorList>
    </citation>
    <scope>NUCLEOTIDE SEQUENCE [LARGE SCALE GENOMIC DNA]</scope>
    <source>
        <strain evidence="7">P10</strain>
    </source>
</reference>
<protein>
    <recommendedName>
        <fullName evidence="3">N-acetylmuramic acid 6-phosphate etherase</fullName>
        <shortName evidence="3">MurNAc-6-P etherase</shortName>
        <ecNumber evidence="3">4.2.1.126</ecNumber>
    </recommendedName>
    <alternativeName>
        <fullName evidence="3">N-acetylmuramic acid 6-phosphate hydrolase</fullName>
    </alternativeName>
    <alternativeName>
        <fullName evidence="3">N-acetylmuramic acid 6-phosphate lyase</fullName>
    </alternativeName>
</protein>
<dbReference type="InterPro" id="IPR005486">
    <property type="entry name" value="Glucokinase_regulatory_CS"/>
</dbReference>
<feature type="region of interest" description="Disordered" evidence="4">
    <location>
        <begin position="1"/>
        <end position="32"/>
    </location>
</feature>
<dbReference type="Proteomes" id="UP000234342">
    <property type="component" value="Unassembled WGS sequence"/>
</dbReference>
<evidence type="ECO:0000313" key="6">
    <source>
        <dbReference type="EMBL" id="SMY01359.1"/>
    </source>
</evidence>
<dbReference type="GO" id="GO:0016835">
    <property type="term" value="F:carbon-oxygen lyase activity"/>
    <property type="evidence" value="ECO:0007669"/>
    <property type="project" value="UniProtKB-UniRule"/>
</dbReference>
<dbReference type="RefSeq" id="WP_101620643.1">
    <property type="nucleotide sequence ID" value="NZ_FXZE01000023.1"/>
</dbReference>
<dbReference type="EC" id="4.2.1.126" evidence="3"/>
<dbReference type="PANTHER" id="PTHR10088:SF4">
    <property type="entry name" value="GLUCOKINASE REGULATORY PROTEIN"/>
    <property type="match status" value="1"/>
</dbReference>
<dbReference type="GO" id="GO:0009254">
    <property type="term" value="P:peptidoglycan turnover"/>
    <property type="evidence" value="ECO:0007669"/>
    <property type="project" value="TreeGrafter"/>
</dbReference>
<evidence type="ECO:0000256" key="1">
    <source>
        <dbReference type="ARBA" id="ARBA00023239"/>
    </source>
</evidence>
<dbReference type="InterPro" id="IPR005488">
    <property type="entry name" value="Etherase_MurQ"/>
</dbReference>
<dbReference type="InterPro" id="IPR001347">
    <property type="entry name" value="SIS_dom"/>
</dbReference>
<comment type="miscellaneous">
    <text evidence="3">A lyase-type mechanism (elimination/hydration) is suggested for the cleavage of the lactyl ether bond of MurNAc 6-phosphate, with the formation of an alpha,beta-unsaturated aldehyde intermediate with (E)-stereochemistry, followed by the syn addition of water to give product.</text>
</comment>
<dbReference type="PANTHER" id="PTHR10088">
    <property type="entry name" value="GLUCOKINASE REGULATORY PROTEIN"/>
    <property type="match status" value="1"/>
</dbReference>